<dbReference type="EMBL" id="JAVXZY010000002">
    <property type="protein sequence ID" value="MDT8998714.1"/>
    <property type="molecule type" value="Genomic_DNA"/>
</dbReference>
<dbReference type="Pfam" id="PF05359">
    <property type="entry name" value="DUF748"/>
    <property type="match status" value="1"/>
</dbReference>
<comment type="caution">
    <text evidence="1">The sequence shown here is derived from an EMBL/GenBank/DDBJ whole genome shotgun (WGS) entry which is preliminary data.</text>
</comment>
<name>A0ABU3P841_9BURK</name>
<dbReference type="InterPro" id="IPR008023">
    <property type="entry name" value="DUF748"/>
</dbReference>
<evidence type="ECO:0000313" key="2">
    <source>
        <dbReference type="Proteomes" id="UP001246372"/>
    </source>
</evidence>
<keyword evidence="2" id="KW-1185">Reference proteome</keyword>
<accession>A0ABU3P841</accession>
<evidence type="ECO:0000313" key="1">
    <source>
        <dbReference type="EMBL" id="MDT8998714.1"/>
    </source>
</evidence>
<dbReference type="RefSeq" id="WP_315649222.1">
    <property type="nucleotide sequence ID" value="NZ_JAVXZY010000002.1"/>
</dbReference>
<dbReference type="Proteomes" id="UP001246372">
    <property type="component" value="Unassembled WGS sequence"/>
</dbReference>
<gene>
    <name evidence="1" type="ORF">RQP53_05465</name>
</gene>
<dbReference type="PANTHER" id="PTHR30441">
    <property type="entry name" value="DUF748 DOMAIN-CONTAINING PROTEIN"/>
    <property type="match status" value="1"/>
</dbReference>
<organism evidence="1 2">
    <name type="scientific">Roseateles aquae</name>
    <dbReference type="NCBI Taxonomy" id="3077235"/>
    <lineage>
        <taxon>Bacteria</taxon>
        <taxon>Pseudomonadati</taxon>
        <taxon>Pseudomonadota</taxon>
        <taxon>Betaproteobacteria</taxon>
        <taxon>Burkholderiales</taxon>
        <taxon>Sphaerotilaceae</taxon>
        <taxon>Roseateles</taxon>
    </lineage>
</organism>
<dbReference type="InterPro" id="IPR052894">
    <property type="entry name" value="AsmA-related"/>
</dbReference>
<reference evidence="1" key="1">
    <citation type="submission" date="2023-09" db="EMBL/GenBank/DDBJ databases">
        <title>Paucibacter sp. APW11 Genome sequencing and assembly.</title>
        <authorList>
            <person name="Kim I."/>
        </authorList>
    </citation>
    <scope>NUCLEOTIDE SEQUENCE</scope>
    <source>
        <strain evidence="1">APW11</strain>
    </source>
</reference>
<dbReference type="PANTHER" id="PTHR30441:SF8">
    <property type="entry name" value="DUF748 DOMAIN-CONTAINING PROTEIN"/>
    <property type="match status" value="1"/>
</dbReference>
<proteinExistence type="predicted"/>
<sequence>MTKIAYSRWRWALVLLIGVPALLMLAAATLLPRWLAGPGMEAASEALGRKVSVQEAEVQPWRLGVVLKKLQVAARAGDDGGAALLDVDRVALSLSWRSIWHRQAVLDSLRIERPRLRLARIGEGRYSIDDLLQRFQADAPSDERHQPELRWAAYNIEVLDGELLLDDRPLRQQHRVDGLHLALPFISKLGADIHVAVKPALRARVDGSAFEAEANLRPFSPADEAQLALKLRGFELQRLRPYWPAALPVQITKGGLDVDLALRFKQAPGQAAEMQVAGELVLNELAAQCRSGSTPFSDCFSLQQLKLPLQKLLPLQRQVALGDVVLQQPRLALVRDRQGRVLLPGSEGFGAATASGGTSTKSAGPSAAPWRLSLAGLTVSDGGVQWRDEAQGGTPSLQAEALQVKLGAWQWPLSEQAAPAVLTLKTLLSALPAQGKEQADLTLEARVSAALAELQVDVSQLPLRWASELLPLKTEAGGAMQLAGLAGGRLRLQVDQPLTPAALDRSKIDGSALALRDLALKSGRSASTDSKAQTHLQLAELKLDQLKLVVSARDLQLGRLQVRGLQLPLRRSAGSVTLAGFKPEGAGDDRAKAAQAAPDATPWHVSLQELALDGAAIDWQDDSVSPAARLAIKELRLNAQDLRQQGQTSIGKLQLLDAVLRDAGKSAAAPAGRLKAQVQLNRDASNLGVSGQLQLDGLPLAPLQGYLHEAGLPRRLQLEQGALSYRGAFAMQGPEALSLKGDAALASLRVQRSGDVEAVAASQPLSAVAPAAEPLLRWQALRLAGLQLQLRPQQATQLSLDQIALSDFFARLSLDAKGQFNLRDLNVEAAEPAAPKPVPAQALAPASPPLQLLIRSVRVDAGEVAFQDRFIKPNYSARLSELQGELGSISSNAGAPAALRIGGRIAGEGVLEIAGTLNPLSHPLQLDLRADARDIALRPLSPYAEKYAGYAIANGSLSSKLQYKITADGSLQAQNQVILDQLQLGDKVDSPDATRLPVALALSLLKDRNGVIDVSLPISGSVNDPEFSVGGLVLRLVGNLIGRALTSPFSLFAGAEAHKLHQIGFKPGTADWADPGQLEQLAQALQQRSQLQLTIAPWVDPAGELSAWRSQWLSDALLQLWRRQHPLAAQGTLPTGPERAALLRKLYLESPKIKHERTLIGFKKELPPEQMEALLLAAQLPTESDWQALALQRAVALREALLARGIAAQRLQLLGARLRRDGEDGDPAWQPHAQLSLSSP</sequence>
<protein>
    <submittedName>
        <fullName evidence="1">DUF748 domain-containing protein</fullName>
    </submittedName>
</protein>